<dbReference type="GO" id="GO:0004526">
    <property type="term" value="F:ribonuclease P activity"/>
    <property type="evidence" value="ECO:0007669"/>
    <property type="project" value="TreeGrafter"/>
</dbReference>
<name>A0AAV5RRX3_MAUHU</name>
<dbReference type="EMBL" id="BTGD01000001">
    <property type="protein sequence ID" value="GMM53993.1"/>
    <property type="molecule type" value="Genomic_DNA"/>
</dbReference>
<dbReference type="Proteomes" id="UP001377567">
    <property type="component" value="Unassembled WGS sequence"/>
</dbReference>
<reference evidence="2 3" key="1">
    <citation type="journal article" date="2023" name="Elife">
        <title>Identification of key yeast species and microbe-microbe interactions impacting larval growth of Drosophila in the wild.</title>
        <authorList>
            <person name="Mure A."/>
            <person name="Sugiura Y."/>
            <person name="Maeda R."/>
            <person name="Honda K."/>
            <person name="Sakurai N."/>
            <person name="Takahashi Y."/>
            <person name="Watada M."/>
            <person name="Katoh T."/>
            <person name="Gotoh A."/>
            <person name="Gotoh Y."/>
            <person name="Taniguchi I."/>
            <person name="Nakamura K."/>
            <person name="Hayashi T."/>
            <person name="Katayama T."/>
            <person name="Uemura T."/>
            <person name="Hattori Y."/>
        </authorList>
    </citation>
    <scope>NUCLEOTIDE SEQUENCE [LARGE SCALE GENOMIC DNA]</scope>
    <source>
        <strain evidence="2 3">KH-74</strain>
    </source>
</reference>
<dbReference type="GO" id="GO:0005655">
    <property type="term" value="C:nucleolar ribonuclease P complex"/>
    <property type="evidence" value="ECO:0007669"/>
    <property type="project" value="InterPro"/>
</dbReference>
<evidence type="ECO:0000313" key="2">
    <source>
        <dbReference type="EMBL" id="GMM53993.1"/>
    </source>
</evidence>
<evidence type="ECO:0000313" key="3">
    <source>
        <dbReference type="Proteomes" id="UP001377567"/>
    </source>
</evidence>
<gene>
    <name evidence="2" type="ORF">DAKH74_006090</name>
</gene>
<sequence>MSTSHTTEELQIIHLPEQSNQNHSLRSVMSRCKHVEEWTFFKLSITSQDPDLDQETVFDEMTWRQWINSALKRSYGIFGEGIELYIVKHDNSTLYVKVAKTDKDILAQSISTYVSSDELVGKPLVVSILLETTNVYKLSQDNDDKLWLKKLKEDIDMDQQCEA</sequence>
<dbReference type="GO" id="GO:0008033">
    <property type="term" value="P:tRNA processing"/>
    <property type="evidence" value="ECO:0007669"/>
    <property type="project" value="InterPro"/>
</dbReference>
<accession>A0AAV5RRX3</accession>
<feature type="domain" description="Ribonucleases P/MRP subunit Pop8-like" evidence="1">
    <location>
        <begin position="37"/>
        <end position="113"/>
    </location>
</feature>
<dbReference type="GO" id="GO:0034965">
    <property type="term" value="P:intronic box C/D snoRNA processing"/>
    <property type="evidence" value="ECO:0007669"/>
    <property type="project" value="TreeGrafter"/>
</dbReference>
<proteinExistence type="predicted"/>
<dbReference type="GO" id="GO:0000172">
    <property type="term" value="C:ribonuclease MRP complex"/>
    <property type="evidence" value="ECO:0007669"/>
    <property type="project" value="InterPro"/>
</dbReference>
<dbReference type="PANTHER" id="PTHR28173:SF1">
    <property type="entry name" value="RIBONUCLEASES P_MRP PROTEIN SUBUNIT POP8"/>
    <property type="match status" value="1"/>
</dbReference>
<evidence type="ECO:0000259" key="1">
    <source>
        <dbReference type="Pfam" id="PF20976"/>
    </source>
</evidence>
<dbReference type="InterPro" id="IPR049128">
    <property type="entry name" value="Pop8-like_dom"/>
</dbReference>
<comment type="caution">
    <text evidence="2">The sequence shown here is derived from an EMBL/GenBank/DDBJ whole genome shotgun (WGS) entry which is preliminary data.</text>
</comment>
<keyword evidence="3" id="KW-1185">Reference proteome</keyword>
<dbReference type="GO" id="GO:0000171">
    <property type="term" value="F:ribonuclease MRP activity"/>
    <property type="evidence" value="ECO:0007669"/>
    <property type="project" value="TreeGrafter"/>
</dbReference>
<dbReference type="Pfam" id="PF20976">
    <property type="entry name" value="Pop8"/>
    <property type="match status" value="1"/>
</dbReference>
<protein>
    <submittedName>
        <fullName evidence="2">Ribonuclease P</fullName>
    </submittedName>
</protein>
<dbReference type="AlphaFoldDB" id="A0AAV5RRX3"/>
<dbReference type="InterPro" id="IPR020347">
    <property type="entry name" value="Pop8"/>
</dbReference>
<dbReference type="PANTHER" id="PTHR28173">
    <property type="entry name" value="RIBONUCLEASES P/MRP PROTEIN SUBUNIT POP8"/>
    <property type="match status" value="1"/>
</dbReference>
<dbReference type="GO" id="GO:0000294">
    <property type="term" value="P:nuclear-transcribed mRNA catabolic process, RNase MRP-dependent"/>
    <property type="evidence" value="ECO:0007669"/>
    <property type="project" value="TreeGrafter"/>
</dbReference>
<organism evidence="2 3">
    <name type="scientific">Maudiozyma humilis</name>
    <name type="common">Sour dough yeast</name>
    <name type="synonym">Kazachstania humilis</name>
    <dbReference type="NCBI Taxonomy" id="51915"/>
    <lineage>
        <taxon>Eukaryota</taxon>
        <taxon>Fungi</taxon>
        <taxon>Dikarya</taxon>
        <taxon>Ascomycota</taxon>
        <taxon>Saccharomycotina</taxon>
        <taxon>Saccharomycetes</taxon>
        <taxon>Saccharomycetales</taxon>
        <taxon>Saccharomycetaceae</taxon>
        <taxon>Maudiozyma</taxon>
    </lineage>
</organism>